<dbReference type="GO" id="GO:0006307">
    <property type="term" value="P:DNA alkylation repair"/>
    <property type="evidence" value="ECO:0007669"/>
    <property type="project" value="InterPro"/>
</dbReference>
<protein>
    <recommendedName>
        <fullName evidence="2">Alpha-ketoglutarate-dependent dioxygenase AlkB-like domain-containing protein</fullName>
    </recommendedName>
</protein>
<evidence type="ECO:0000313" key="3">
    <source>
        <dbReference type="EMBL" id="KZT02163.1"/>
    </source>
</evidence>
<feature type="region of interest" description="Disordered" evidence="1">
    <location>
        <begin position="376"/>
        <end position="403"/>
    </location>
</feature>
<name>A0A165C3Z0_9APHY</name>
<evidence type="ECO:0000313" key="4">
    <source>
        <dbReference type="Proteomes" id="UP000076871"/>
    </source>
</evidence>
<feature type="region of interest" description="Disordered" evidence="1">
    <location>
        <begin position="441"/>
        <end position="463"/>
    </location>
</feature>
<dbReference type="PANTHER" id="PTHR31212:SF4">
    <property type="entry name" value="ALPHA-KETOGLUTARATE-DEPENDENT DIOXYGENASE ALKB HOMOLOG 3"/>
    <property type="match status" value="1"/>
</dbReference>
<dbReference type="AlphaFoldDB" id="A0A165C3Z0"/>
<feature type="region of interest" description="Disordered" evidence="1">
    <location>
        <begin position="74"/>
        <end position="158"/>
    </location>
</feature>
<feature type="domain" description="Alpha-ketoglutarate-dependent dioxygenase AlkB-like" evidence="2">
    <location>
        <begin position="215"/>
        <end position="410"/>
    </location>
</feature>
<dbReference type="Proteomes" id="UP000076871">
    <property type="component" value="Unassembled WGS sequence"/>
</dbReference>
<dbReference type="OrthoDB" id="545910at2759"/>
<sequence>MGTDLLLAMLASLVDQSKLYEQEALLEALLACDGNVEEAAALIARRKGKNSENTNGKRKRRAVLDEWLGTSRAETDTSNAMRSTFKSRSSAPRASPTMDETNFSSSSRKSSLSARAYREASSPNASTSESTGSSAAVRKLDRSPESPSKARAPTTRLPPLILGTPALVAQHTPCTLHLSILPPELACRLFHTMWLFDRVVESPHRTSFSTRRSSNQAEDDENMQQAAQYWYNGRRTEPPATFLPAREEACVHIERVVNREMRKRKRFPLEWGGEPGTQKETGSGEKILWRANVAAANCYEGAKESVGFHSNQLTYLGPYATIASLSLEVVPTDERETRSARTYDIPLSHNSLIIMHASTQETFKHSVPPQSVIDLFHPPFPPPPDFSAPDERKQRSTASPSNCRINMTSRFYPPDFRAQATLRCNCGVPCILRPDMKNRYRKPSETSGHGEGLNHVTVDEGTGHPLRKNMVDKYWWTCYAGAQNDGKGCGFWKVMDDPLCSMPRTSS</sequence>
<dbReference type="InterPro" id="IPR032854">
    <property type="entry name" value="ALKBH3"/>
</dbReference>
<dbReference type="Gene3D" id="2.60.120.590">
    <property type="entry name" value="Alpha-ketoglutarate-dependent dioxygenase AlkB-like"/>
    <property type="match status" value="1"/>
</dbReference>
<dbReference type="GeneID" id="63826881"/>
<feature type="compositionally biased region" description="Low complexity" evidence="1">
    <location>
        <begin position="104"/>
        <end position="136"/>
    </location>
</feature>
<dbReference type="InParanoid" id="A0A165C3Z0"/>
<keyword evidence="4" id="KW-1185">Reference proteome</keyword>
<dbReference type="PANTHER" id="PTHR31212">
    <property type="entry name" value="ALPHA-KETOGLUTARATE-DEPENDENT DIOXYGENASE ALKB HOMOLOG 3"/>
    <property type="match status" value="1"/>
</dbReference>
<accession>A0A165C3Z0</accession>
<proteinExistence type="predicted"/>
<dbReference type="InterPro" id="IPR027450">
    <property type="entry name" value="AlkB-like"/>
</dbReference>
<dbReference type="EMBL" id="KV427655">
    <property type="protein sequence ID" value="KZT02163.1"/>
    <property type="molecule type" value="Genomic_DNA"/>
</dbReference>
<dbReference type="RefSeq" id="XP_040759903.1">
    <property type="nucleotide sequence ID" value="XM_040909852.1"/>
</dbReference>
<gene>
    <name evidence="3" type="ORF">LAESUDRAFT_730502</name>
</gene>
<dbReference type="STRING" id="1314785.A0A165C3Z0"/>
<dbReference type="InterPro" id="IPR037151">
    <property type="entry name" value="AlkB-like_sf"/>
</dbReference>
<organism evidence="3 4">
    <name type="scientific">Laetiporus sulphureus 93-53</name>
    <dbReference type="NCBI Taxonomy" id="1314785"/>
    <lineage>
        <taxon>Eukaryota</taxon>
        <taxon>Fungi</taxon>
        <taxon>Dikarya</taxon>
        <taxon>Basidiomycota</taxon>
        <taxon>Agaricomycotina</taxon>
        <taxon>Agaricomycetes</taxon>
        <taxon>Polyporales</taxon>
        <taxon>Laetiporus</taxon>
    </lineage>
</organism>
<dbReference type="GO" id="GO:0051213">
    <property type="term" value="F:dioxygenase activity"/>
    <property type="evidence" value="ECO:0007669"/>
    <property type="project" value="InterPro"/>
</dbReference>
<feature type="compositionally biased region" description="Polar residues" evidence="1">
    <location>
        <begin position="76"/>
        <end position="103"/>
    </location>
</feature>
<dbReference type="Pfam" id="PF13532">
    <property type="entry name" value="2OG-FeII_Oxy_2"/>
    <property type="match status" value="1"/>
</dbReference>
<dbReference type="SUPFAM" id="SSF51197">
    <property type="entry name" value="Clavaminate synthase-like"/>
    <property type="match status" value="1"/>
</dbReference>
<evidence type="ECO:0000256" key="1">
    <source>
        <dbReference type="SAM" id="MobiDB-lite"/>
    </source>
</evidence>
<reference evidence="3 4" key="1">
    <citation type="journal article" date="2016" name="Mol. Biol. Evol.">
        <title>Comparative Genomics of Early-Diverging Mushroom-Forming Fungi Provides Insights into the Origins of Lignocellulose Decay Capabilities.</title>
        <authorList>
            <person name="Nagy L.G."/>
            <person name="Riley R."/>
            <person name="Tritt A."/>
            <person name="Adam C."/>
            <person name="Daum C."/>
            <person name="Floudas D."/>
            <person name="Sun H."/>
            <person name="Yadav J.S."/>
            <person name="Pangilinan J."/>
            <person name="Larsson K.H."/>
            <person name="Matsuura K."/>
            <person name="Barry K."/>
            <person name="Labutti K."/>
            <person name="Kuo R."/>
            <person name="Ohm R.A."/>
            <person name="Bhattacharya S.S."/>
            <person name="Shirouzu T."/>
            <person name="Yoshinaga Y."/>
            <person name="Martin F.M."/>
            <person name="Grigoriev I.V."/>
            <person name="Hibbett D.S."/>
        </authorList>
    </citation>
    <scope>NUCLEOTIDE SEQUENCE [LARGE SCALE GENOMIC DNA]</scope>
    <source>
        <strain evidence="3 4">93-53</strain>
    </source>
</reference>
<evidence type="ECO:0000259" key="2">
    <source>
        <dbReference type="Pfam" id="PF13532"/>
    </source>
</evidence>